<sequence>MEALGRVRNLTDVGTMTRLLHECIAYQRALDVDLDNLLAQSTDLDKHLLHLQKSAEVLDIIKADSDLMLSTVRCTCDLADNVIAKFGNLTLPNPGLTPRFYALDSGLDQRDQLLASKKQLEGVVRKRLSAAVDQRDHRFIRSYPPLGLEEEGLQVYVGYLKKVISKRSRLEFEHLVELMEQSHNQINFVGRVTNLFKDIVLAIEENDENLSLCVEDAIVYAIRELQDECDSRGSLILKKYMEFRKLAKLSSKINAQNKDLLAVGTPEGPDPREVELYLEEILSLMQSGEDYTEFMTLKIKRLSSVDPELVPRATRSLRNGSFSKVVQDVTGFYVILEGLFYG</sequence>
<protein>
    <recommendedName>
        <fullName evidence="1">COG4 transport protein middle alpha-helical bundle domain-containing protein</fullName>
    </recommendedName>
</protein>
<feature type="domain" description="COG4 transport protein middle alpha-helical bundle" evidence="1">
    <location>
        <begin position="113"/>
        <end position="342"/>
    </location>
</feature>
<dbReference type="InterPro" id="IPR013167">
    <property type="entry name" value="COG4_M"/>
</dbReference>
<dbReference type="EMBL" id="CM004391">
    <property type="protein sequence ID" value="OAY48933.1"/>
    <property type="molecule type" value="Genomic_DNA"/>
</dbReference>
<dbReference type="AlphaFoldDB" id="A0A2C9VSG2"/>
<dbReference type="InterPro" id="IPR048682">
    <property type="entry name" value="COG4"/>
</dbReference>
<reference evidence="2" key="1">
    <citation type="submission" date="2016-02" db="EMBL/GenBank/DDBJ databases">
        <title>WGS assembly of Manihot esculenta.</title>
        <authorList>
            <person name="Bredeson J.V."/>
            <person name="Prochnik S.E."/>
            <person name="Lyons J.B."/>
            <person name="Schmutz J."/>
            <person name="Grimwood J."/>
            <person name="Vrebalov J."/>
            <person name="Bart R.S."/>
            <person name="Amuge T."/>
            <person name="Ferguson M.E."/>
            <person name="Green R."/>
            <person name="Putnam N."/>
            <person name="Stites J."/>
            <person name="Rounsley S."/>
            <person name="Rokhsar D.S."/>
        </authorList>
    </citation>
    <scope>NUCLEOTIDE SEQUENCE [LARGE SCALE GENOMIC DNA]</scope>
    <source>
        <tissue evidence="2">Leaf</tissue>
    </source>
</reference>
<evidence type="ECO:0000259" key="1">
    <source>
        <dbReference type="SMART" id="SM00762"/>
    </source>
</evidence>
<dbReference type="PANTHER" id="PTHR24016:SF0">
    <property type="entry name" value="CONSERVED OLIGOMERIC GOLGI COMPLEX SUBUNIT 4"/>
    <property type="match status" value="1"/>
</dbReference>
<evidence type="ECO:0000313" key="2">
    <source>
        <dbReference type="EMBL" id="OAY48933.1"/>
    </source>
</evidence>
<dbReference type="Pfam" id="PF08318">
    <property type="entry name" value="COG4_m"/>
    <property type="match status" value="1"/>
</dbReference>
<gene>
    <name evidence="2" type="ORF">MANES_05G016300</name>
</gene>
<dbReference type="STRING" id="3983.A0A2C9VSG2"/>
<dbReference type="OrthoDB" id="47059at2759"/>
<proteinExistence type="predicted"/>
<name>A0A2C9VSG2_MANES</name>
<accession>A0A2C9VSG2</accession>
<dbReference type="SMART" id="SM00762">
    <property type="entry name" value="Cog4"/>
    <property type="match status" value="1"/>
</dbReference>
<organism evidence="2">
    <name type="scientific">Manihot esculenta</name>
    <name type="common">Cassava</name>
    <name type="synonym">Jatropha manihot</name>
    <dbReference type="NCBI Taxonomy" id="3983"/>
    <lineage>
        <taxon>Eukaryota</taxon>
        <taxon>Viridiplantae</taxon>
        <taxon>Streptophyta</taxon>
        <taxon>Embryophyta</taxon>
        <taxon>Tracheophyta</taxon>
        <taxon>Spermatophyta</taxon>
        <taxon>Magnoliopsida</taxon>
        <taxon>eudicotyledons</taxon>
        <taxon>Gunneridae</taxon>
        <taxon>Pentapetalae</taxon>
        <taxon>rosids</taxon>
        <taxon>fabids</taxon>
        <taxon>Malpighiales</taxon>
        <taxon>Euphorbiaceae</taxon>
        <taxon>Crotonoideae</taxon>
        <taxon>Manihoteae</taxon>
        <taxon>Manihot</taxon>
    </lineage>
</organism>
<dbReference type="PANTHER" id="PTHR24016">
    <property type="entry name" value="CONSERVED OLIGOMERIC GOLGI COMPLEX SUBUNIT 4"/>
    <property type="match status" value="1"/>
</dbReference>